<sequence length="230" mass="26251">MNREVFYKQVRTQLFAGRLAQGQVDGMEAILNEWEARALTDSRYLAYMLATAFHETAFTMQPIEEYGKGRKHSYGLPDKLTGKTYFGRGFVQLTWKRNYESMGDILKVDLVNNPEQALDLKTATQVLFEGMLRGTFTPPRYYKLADFFTQHSDWYNARKIINGLDRAEQIAGYGRRFYFALLEAVGEIQKVQDVSKDLTLTNPTMENNLVEVKELAREFAPSANTANGGA</sequence>
<dbReference type="KEGG" id="tdu:QJT80_05390"/>
<name>A0AA95HB05_9GAMM</name>
<dbReference type="AlphaFoldDB" id="A0AA95HB05"/>
<accession>A0AA95HB05</accession>
<reference evidence="2" key="1">
    <citation type="journal article" date="2023" name="Int. J. Mol. Sci.">
        <title>Metagenomics Revealed a New Genus 'Candidatus Thiocaldithrix dubininis' gen. nov., sp. nov. and a New Species 'Candidatus Thiothrix putei' sp. nov. in the Family Thiotrichaceae, Some Members of Which Have Traits of Both Na+- and H+-Motive Energetics.</title>
        <authorList>
            <person name="Ravin N.V."/>
            <person name="Muntyan M.S."/>
            <person name="Smolyakov D.D."/>
            <person name="Rudenko T.S."/>
            <person name="Beletsky A.V."/>
            <person name="Mardanov A.V."/>
            <person name="Grabovich M.Y."/>
        </authorList>
    </citation>
    <scope>NUCLEOTIDE SEQUENCE</scope>
    <source>
        <strain evidence="2">GKL-01</strain>
    </source>
</reference>
<dbReference type="Pfam" id="PF00182">
    <property type="entry name" value="Glyco_hydro_19"/>
    <property type="match status" value="1"/>
</dbReference>
<evidence type="ECO:0000259" key="1">
    <source>
        <dbReference type="Pfam" id="PF00182"/>
    </source>
</evidence>
<dbReference type="GO" id="GO:0004568">
    <property type="term" value="F:chitinase activity"/>
    <property type="evidence" value="ECO:0007669"/>
    <property type="project" value="InterPro"/>
</dbReference>
<dbReference type="GO" id="GO:0006032">
    <property type="term" value="P:chitin catabolic process"/>
    <property type="evidence" value="ECO:0007669"/>
    <property type="project" value="InterPro"/>
</dbReference>
<protein>
    <submittedName>
        <fullName evidence="2">Glycoside hydrolase family 19 protein</fullName>
    </submittedName>
</protein>
<evidence type="ECO:0000313" key="2">
    <source>
        <dbReference type="EMBL" id="WGZ91914.1"/>
    </source>
</evidence>
<dbReference type="InterPro" id="IPR023346">
    <property type="entry name" value="Lysozyme-like_dom_sf"/>
</dbReference>
<dbReference type="InterPro" id="IPR000726">
    <property type="entry name" value="Glyco_hydro_19_cat"/>
</dbReference>
<gene>
    <name evidence="2" type="ORF">QJT80_05390</name>
</gene>
<reference evidence="2" key="2">
    <citation type="submission" date="2023-04" db="EMBL/GenBank/DDBJ databases">
        <authorList>
            <person name="Beletskiy A.V."/>
            <person name="Mardanov A.V."/>
            <person name="Ravin N.V."/>
        </authorList>
    </citation>
    <scope>NUCLEOTIDE SEQUENCE</scope>
    <source>
        <strain evidence="2">GKL-01</strain>
    </source>
</reference>
<dbReference type="EMBL" id="CP124755">
    <property type="protein sequence ID" value="WGZ91914.1"/>
    <property type="molecule type" value="Genomic_DNA"/>
</dbReference>
<proteinExistence type="predicted"/>
<dbReference type="GO" id="GO:0016998">
    <property type="term" value="P:cell wall macromolecule catabolic process"/>
    <property type="evidence" value="ECO:0007669"/>
    <property type="project" value="InterPro"/>
</dbReference>
<organism evidence="2">
    <name type="scientific">Candidatus Thiocaldithrix dubininis</name>
    <dbReference type="NCBI Taxonomy" id="3080823"/>
    <lineage>
        <taxon>Bacteria</taxon>
        <taxon>Pseudomonadati</taxon>
        <taxon>Pseudomonadota</taxon>
        <taxon>Gammaproteobacteria</taxon>
        <taxon>Thiotrichales</taxon>
        <taxon>Thiotrichaceae</taxon>
        <taxon>Candidatus Thiocaldithrix</taxon>
    </lineage>
</organism>
<keyword evidence="2" id="KW-0378">Hydrolase</keyword>
<dbReference type="Gene3D" id="1.10.530.10">
    <property type="match status" value="1"/>
</dbReference>
<dbReference type="SUPFAM" id="SSF53955">
    <property type="entry name" value="Lysozyme-like"/>
    <property type="match status" value="1"/>
</dbReference>
<feature type="domain" description="Glycoside hydrolase family 19 catalytic" evidence="1">
    <location>
        <begin position="81"/>
        <end position="116"/>
    </location>
</feature>
<dbReference type="Proteomes" id="UP001300672">
    <property type="component" value="Chromosome"/>
</dbReference>